<evidence type="ECO:0000256" key="1">
    <source>
        <dbReference type="SAM" id="Phobius"/>
    </source>
</evidence>
<dbReference type="AlphaFoldDB" id="K1LNK4"/>
<accession>K1LNK4</accession>
<organism evidence="2 3">
    <name type="scientific">Facklamia hominis CCUG 36813</name>
    <dbReference type="NCBI Taxonomy" id="883111"/>
    <lineage>
        <taxon>Bacteria</taxon>
        <taxon>Bacillati</taxon>
        <taxon>Bacillota</taxon>
        <taxon>Bacilli</taxon>
        <taxon>Lactobacillales</taxon>
        <taxon>Aerococcaceae</taxon>
        <taxon>Facklamia</taxon>
    </lineage>
</organism>
<keyword evidence="1" id="KW-1133">Transmembrane helix</keyword>
<keyword evidence="1" id="KW-0812">Transmembrane</keyword>
<gene>
    <name evidence="2" type="ORF">HMPREF9706_00299</name>
</gene>
<feature type="transmembrane region" description="Helical" evidence="1">
    <location>
        <begin position="99"/>
        <end position="117"/>
    </location>
</feature>
<name>K1LNK4_9LACT</name>
<sequence length="773" mass="91826">MRFKFSQKFYIREYILKYSVIFSIIILLISVLIDLGIRFNVIKPLILINNDHMNTIFTGQITVSILGTSVIGVMMGLSKEKYLGIENLSFMSKIFKIREVYLFECLALLSSYIFLVLDFSSSIFILFVISSSLVFLLIYQVFQSTINKSIFRQQVLHDVSSQIHAVDSVSRLRIFNDIKDANIHANITQNMLEEKDSFMLLCNYYINTKEEDTSFNEIHDILVNLFIQNLKLKRTDVLLNQINNLTIIYKSMNKMTRSCYLFDRIAYYFYLNWKNVSYNEISDKVDLLYELYDQLKMNSKCMKDDSIPRSITTIFSNIYSVILDKRCYQLDLNLFWKYEMSLSNMDYIDLMTMFELILEISNSNKSLFDRIFRKLISSSNESSFISSKNSNTLIMLIIVYYIYINWFDDGTDGRLKIVDLTQYDRDEFDLYFNFYLSDHYLDFVDIFDFIYNKASVYLNYNLDQWIDNGDFSWTSKGMIYDKIISWLFLWIISNWDDETKIKFCLEKILDNGINFEETIKQKFDKLENILNLKSMSSKDKIDTLIQASEFYYKNQLIANQLDRTEIDRYLNSINFERPTIGEIRSEHYLNFGVLEKYTKIDSDFKDMIKKTVNDYIHKIKSSEIYRMISEKNKVACSEEQLFEKVSDLSNSDDNYIYLTNNFSEISDRRLRRSLSKYCLKGIDFEGGLFCIYKDCPVEICKLEVVQLKSNQLSNDDLEKYITNNQYITNDFKKIHFFDNEAKEYVKNNLLIIKIELIYNIYDNNILKVYETKN</sequence>
<feature type="transmembrane region" description="Helical" evidence="1">
    <location>
        <begin position="20"/>
        <end position="37"/>
    </location>
</feature>
<keyword evidence="1" id="KW-0472">Membrane</keyword>
<dbReference type="RefSeq" id="WP_006907607.1">
    <property type="nucleotide sequence ID" value="NZ_JH932292.1"/>
</dbReference>
<dbReference type="HOGENOM" id="CLU_361606_0_0_9"/>
<dbReference type="Proteomes" id="UP000004465">
    <property type="component" value="Unassembled WGS sequence"/>
</dbReference>
<proteinExistence type="predicted"/>
<comment type="caution">
    <text evidence="2">The sequence shown here is derived from an EMBL/GenBank/DDBJ whole genome shotgun (WGS) entry which is preliminary data.</text>
</comment>
<evidence type="ECO:0000313" key="3">
    <source>
        <dbReference type="Proteomes" id="UP000004465"/>
    </source>
</evidence>
<protein>
    <submittedName>
        <fullName evidence="2">Uncharacterized protein</fullName>
    </submittedName>
</protein>
<dbReference type="PATRIC" id="fig|883111.3.peg.297"/>
<feature type="transmembrane region" description="Helical" evidence="1">
    <location>
        <begin position="390"/>
        <end position="407"/>
    </location>
</feature>
<dbReference type="EMBL" id="AGZD01000001">
    <property type="protein sequence ID" value="EKB56316.1"/>
    <property type="molecule type" value="Genomic_DNA"/>
</dbReference>
<evidence type="ECO:0000313" key="2">
    <source>
        <dbReference type="EMBL" id="EKB56316.1"/>
    </source>
</evidence>
<keyword evidence="3" id="KW-1185">Reference proteome</keyword>
<feature type="transmembrane region" description="Helical" evidence="1">
    <location>
        <begin position="57"/>
        <end position="78"/>
    </location>
</feature>
<reference evidence="2 3" key="1">
    <citation type="submission" date="2012-07" db="EMBL/GenBank/DDBJ databases">
        <title>The Genome Sequence of Facklamia hominis CCUG 36813.</title>
        <authorList>
            <consortium name="The Broad Institute Genome Sequencing Platform"/>
            <person name="Earl A."/>
            <person name="Ward D."/>
            <person name="Feldgarden M."/>
            <person name="Gevers D."/>
            <person name="Huys G."/>
            <person name="Walker B."/>
            <person name="Young S.K."/>
            <person name="Zeng Q."/>
            <person name="Gargeya S."/>
            <person name="Fitzgerald M."/>
            <person name="Haas B."/>
            <person name="Abouelleil A."/>
            <person name="Alvarado L."/>
            <person name="Arachchi H.M."/>
            <person name="Berlin A.M."/>
            <person name="Chapman S.B."/>
            <person name="Goldberg J."/>
            <person name="Griggs A."/>
            <person name="Gujja S."/>
            <person name="Hansen M."/>
            <person name="Howarth C."/>
            <person name="Imamovic A."/>
            <person name="Larimer J."/>
            <person name="McCowen C."/>
            <person name="Montmayeur A."/>
            <person name="Murphy C."/>
            <person name="Neiman D."/>
            <person name="Pearson M."/>
            <person name="Priest M."/>
            <person name="Roberts A."/>
            <person name="Saif S."/>
            <person name="Shea T."/>
            <person name="Sisk P."/>
            <person name="Sykes S."/>
            <person name="Wortman J."/>
            <person name="Nusbaum C."/>
            <person name="Birren B."/>
        </authorList>
    </citation>
    <scope>NUCLEOTIDE SEQUENCE [LARGE SCALE GENOMIC DNA]</scope>
    <source>
        <strain evidence="2 3">CCUG 36813</strain>
    </source>
</reference>
<feature type="transmembrane region" description="Helical" evidence="1">
    <location>
        <begin position="123"/>
        <end position="142"/>
    </location>
</feature>